<keyword evidence="3" id="KW-0238">DNA-binding</keyword>
<dbReference type="AlphaFoldDB" id="A0A7S9KQF7"/>
<sequence>MNIARRKEGASELPLLRTCQTCFHAKIKCVKTQDSGVCDRCLRLKKSCVFAQSKRRIQPRPGGRISGSIVRASSNEQQPSTRLNQLSGIQQDSSEKAHGDDACCPFLSGGLTLERGQELLDLFRTRMSAHFPFVLVSSHRFVQSLNKERPALCLAILTVASYDSPPMQQALSERFNQLVCKRLTTGQFASIELLQGLLIHLAWAQYQPRPKRYSQYLGLAISIVSDLRIDQPMNTKFWGVESGKDNNGLDWGPDETRALLGTYYLASSLAVLLQKSKTLGYKSYYLQRCQHLSMQSTEPTDKYLPLIIHAQRIIEAINDTLAGNADAGPFPSLKASIEELRHETMNLKASIVFPLNESRILALQLHISDLLLNQYYPGESVFGLDRLQENQLHYQNTENFLTWLSDSMLAVKAVVNISLSLPVGDEPLITNLEWVTLYCGLSLAARLDIVAAHPSIIQTTKRLRQFADVGHVLRQAVLRLESAARNTGDQNVFLNLATKAKRLEEWYLNHLTHYATGTSSSGSSIRGYTPNLGSSLLGDSELNPSIDSLLVSEMMAGFEADPDFGTLSFVLPGSFDP</sequence>
<name>A0A7S9KQF7_EPIFF</name>
<accession>A0A7S9KQF7</accession>
<dbReference type="CDD" id="cd12148">
    <property type="entry name" value="fungal_TF_MHR"/>
    <property type="match status" value="1"/>
</dbReference>
<dbReference type="OrthoDB" id="5152952at2759"/>
<dbReference type="EMBL" id="CP031386">
    <property type="protein sequence ID" value="QPG97957.1"/>
    <property type="molecule type" value="Genomic_DNA"/>
</dbReference>
<dbReference type="GO" id="GO:0000981">
    <property type="term" value="F:DNA-binding transcription factor activity, RNA polymerase II-specific"/>
    <property type="evidence" value="ECO:0007669"/>
    <property type="project" value="InterPro"/>
</dbReference>
<keyword evidence="2" id="KW-0805">Transcription regulation</keyword>
<keyword evidence="5" id="KW-0539">Nucleus</keyword>
<evidence type="ECO:0000256" key="4">
    <source>
        <dbReference type="ARBA" id="ARBA00023163"/>
    </source>
</evidence>
<evidence type="ECO:0000256" key="1">
    <source>
        <dbReference type="ARBA" id="ARBA00004123"/>
    </source>
</evidence>
<feature type="compositionally biased region" description="Polar residues" evidence="6">
    <location>
        <begin position="71"/>
        <end position="82"/>
    </location>
</feature>
<dbReference type="SUPFAM" id="SSF57701">
    <property type="entry name" value="Zn2/Cys6 DNA-binding domain"/>
    <property type="match status" value="1"/>
</dbReference>
<dbReference type="InterPro" id="IPR036864">
    <property type="entry name" value="Zn2-C6_fun-type_DNA-bd_sf"/>
</dbReference>
<organism evidence="7 8">
    <name type="scientific">Epichloe festucae (strain Fl1)</name>
    <dbReference type="NCBI Taxonomy" id="877507"/>
    <lineage>
        <taxon>Eukaryota</taxon>
        <taxon>Fungi</taxon>
        <taxon>Dikarya</taxon>
        <taxon>Ascomycota</taxon>
        <taxon>Pezizomycotina</taxon>
        <taxon>Sordariomycetes</taxon>
        <taxon>Hypocreomycetidae</taxon>
        <taxon>Hypocreales</taxon>
        <taxon>Clavicipitaceae</taxon>
        <taxon>Epichloe</taxon>
    </lineage>
</organism>
<proteinExistence type="predicted"/>
<reference evidence="7 8" key="1">
    <citation type="journal article" date="2018" name="PLoS Genet.">
        <title>Repeat elements organise 3D genome structure and mediate transcription in the filamentous fungus Epichloe festucae.</title>
        <authorList>
            <person name="Winter D.J."/>
            <person name="Ganley A.R.D."/>
            <person name="Young C.A."/>
            <person name="Liachko I."/>
            <person name="Schardl C.L."/>
            <person name="Dupont P.Y."/>
            <person name="Berry D."/>
            <person name="Ram A."/>
            <person name="Scott B."/>
            <person name="Cox M.P."/>
        </authorList>
    </citation>
    <scope>NUCLEOTIDE SEQUENCE [LARGE SCALE GENOMIC DNA]</scope>
    <source>
        <strain evidence="7 8">Fl1</strain>
    </source>
</reference>
<dbReference type="GO" id="GO:0000976">
    <property type="term" value="F:transcription cis-regulatory region binding"/>
    <property type="evidence" value="ECO:0007669"/>
    <property type="project" value="TreeGrafter"/>
</dbReference>
<dbReference type="GO" id="GO:0005634">
    <property type="term" value="C:nucleus"/>
    <property type="evidence" value="ECO:0007669"/>
    <property type="project" value="UniProtKB-SubCell"/>
</dbReference>
<comment type="subcellular location">
    <subcellularLocation>
        <location evidence="1">Nucleus</location>
    </subcellularLocation>
</comment>
<dbReference type="PANTHER" id="PTHR31845:SF10">
    <property type="entry name" value="ZN(II)2CYS6 TRANSCRIPTION FACTOR (EUROFUNG)"/>
    <property type="match status" value="1"/>
</dbReference>
<keyword evidence="8" id="KW-1185">Reference proteome</keyword>
<evidence type="ECO:0000256" key="5">
    <source>
        <dbReference type="ARBA" id="ARBA00023242"/>
    </source>
</evidence>
<dbReference type="GO" id="GO:0008270">
    <property type="term" value="F:zinc ion binding"/>
    <property type="evidence" value="ECO:0007669"/>
    <property type="project" value="InterPro"/>
</dbReference>
<evidence type="ECO:0000256" key="3">
    <source>
        <dbReference type="ARBA" id="ARBA00023125"/>
    </source>
</evidence>
<dbReference type="PANTHER" id="PTHR31845">
    <property type="entry name" value="FINGER DOMAIN PROTEIN, PUTATIVE-RELATED"/>
    <property type="match status" value="1"/>
</dbReference>
<evidence type="ECO:0000313" key="7">
    <source>
        <dbReference type="EMBL" id="QPG97957.1"/>
    </source>
</evidence>
<keyword evidence="4" id="KW-0804">Transcription</keyword>
<protein>
    <recommendedName>
        <fullName evidence="9">Zn(2)-C6 fungal-type domain-containing protein</fullName>
    </recommendedName>
</protein>
<evidence type="ECO:0000256" key="2">
    <source>
        <dbReference type="ARBA" id="ARBA00023015"/>
    </source>
</evidence>
<dbReference type="Proteomes" id="UP000594364">
    <property type="component" value="Chromosome 2"/>
</dbReference>
<dbReference type="CDD" id="cd00067">
    <property type="entry name" value="GAL4"/>
    <property type="match status" value="1"/>
</dbReference>
<evidence type="ECO:0008006" key="9">
    <source>
        <dbReference type="Google" id="ProtNLM"/>
    </source>
</evidence>
<dbReference type="InterPro" id="IPR001138">
    <property type="entry name" value="Zn2Cys6_DnaBD"/>
</dbReference>
<evidence type="ECO:0000313" key="8">
    <source>
        <dbReference type="Proteomes" id="UP000594364"/>
    </source>
</evidence>
<gene>
    <name evidence="7" type="ORF">C2857_007091</name>
</gene>
<feature type="region of interest" description="Disordered" evidence="6">
    <location>
        <begin position="58"/>
        <end position="82"/>
    </location>
</feature>
<evidence type="ECO:0000256" key="6">
    <source>
        <dbReference type="SAM" id="MobiDB-lite"/>
    </source>
</evidence>
<dbReference type="InterPro" id="IPR051089">
    <property type="entry name" value="prtT"/>
</dbReference>
<dbReference type="Gene3D" id="4.10.240.10">
    <property type="entry name" value="Zn(2)-C6 fungal-type DNA-binding domain"/>
    <property type="match status" value="1"/>
</dbReference>